<sequence length="266" mass="30122">MEGTENKKTKLSFGDSLGQFSYSNGRKRKIETQDLKVEKVKHEEEQQEVSPPSLPSPKRSKNKGYAPPEKYAHLKPLKPLLKPGLRCVFIGFNPGTTTALKGHYYAHHSNAFWKMIYQSGCVDRKVTYEDDQNLPDEYRIGFTDLVERPTSGISELSVQEMNESVPSLEHRIATNGPHMICIIGKGIWETIYKTKNKRPLPKGFKLGYQENTEFGGCNNVFVLPSTSGLVAGIPQKEKIRLWNEVGNFLNTHFPLNQLYTETSTTN</sequence>
<evidence type="ECO:0000256" key="2">
    <source>
        <dbReference type="ARBA" id="ARBA00022801"/>
    </source>
</evidence>
<dbReference type="InterPro" id="IPR036895">
    <property type="entry name" value="Uracil-DNA_glycosylase-like_sf"/>
</dbReference>
<protein>
    <recommendedName>
        <fullName evidence="5">Uracil-DNA glycosylase-like domain-containing protein</fullName>
    </recommendedName>
</protein>
<dbReference type="GO" id="GO:0008263">
    <property type="term" value="F:pyrimidine-specific mismatch base pair DNA N-glycosylase activity"/>
    <property type="evidence" value="ECO:0007669"/>
    <property type="project" value="TreeGrafter"/>
</dbReference>
<gene>
    <name evidence="6" type="ORF">TRICI_005142</name>
</gene>
<reference evidence="6" key="1">
    <citation type="journal article" date="2019" name="G3 (Bethesda)">
        <title>Genome Assemblies of Two Rare Opportunistic Yeast Pathogens: Diutina rugosa (syn. Candida rugosa) and Trichomonascus ciferrii (syn. Candida ciferrii).</title>
        <authorList>
            <person name="Mixao V."/>
            <person name="Saus E."/>
            <person name="Hansen A.P."/>
            <person name="Lass-Florl C."/>
            <person name="Gabaldon T."/>
        </authorList>
    </citation>
    <scope>NUCLEOTIDE SEQUENCE</scope>
    <source>
        <strain evidence="6">CBS 4856</strain>
    </source>
</reference>
<dbReference type="Proteomes" id="UP000761534">
    <property type="component" value="Unassembled WGS sequence"/>
</dbReference>
<evidence type="ECO:0000313" key="7">
    <source>
        <dbReference type="Proteomes" id="UP000761534"/>
    </source>
</evidence>
<evidence type="ECO:0000256" key="4">
    <source>
        <dbReference type="SAM" id="MobiDB-lite"/>
    </source>
</evidence>
<feature type="compositionally biased region" description="Basic and acidic residues" evidence="4">
    <location>
        <begin position="30"/>
        <end position="44"/>
    </location>
</feature>
<dbReference type="CDD" id="cd10028">
    <property type="entry name" value="UDG-F2_TDG_MUG"/>
    <property type="match status" value="1"/>
</dbReference>
<dbReference type="SUPFAM" id="SSF52141">
    <property type="entry name" value="Uracil-DNA glycosylase-like"/>
    <property type="match status" value="1"/>
</dbReference>
<evidence type="ECO:0000313" key="6">
    <source>
        <dbReference type="EMBL" id="KAA8906477.1"/>
    </source>
</evidence>
<keyword evidence="1" id="KW-0227">DNA damage</keyword>
<dbReference type="GO" id="GO:0004844">
    <property type="term" value="F:uracil DNA N-glycosylase activity"/>
    <property type="evidence" value="ECO:0007669"/>
    <property type="project" value="TreeGrafter"/>
</dbReference>
<dbReference type="Pfam" id="PF03167">
    <property type="entry name" value="UDG"/>
    <property type="match status" value="1"/>
</dbReference>
<dbReference type="InterPro" id="IPR005122">
    <property type="entry name" value="Uracil-DNA_glycosylase-like"/>
</dbReference>
<organism evidence="6 7">
    <name type="scientific">Trichomonascus ciferrii</name>
    <dbReference type="NCBI Taxonomy" id="44093"/>
    <lineage>
        <taxon>Eukaryota</taxon>
        <taxon>Fungi</taxon>
        <taxon>Dikarya</taxon>
        <taxon>Ascomycota</taxon>
        <taxon>Saccharomycotina</taxon>
        <taxon>Dipodascomycetes</taxon>
        <taxon>Dipodascales</taxon>
        <taxon>Trichomonascaceae</taxon>
        <taxon>Trichomonascus</taxon>
        <taxon>Trichomonascus ciferrii complex</taxon>
    </lineage>
</organism>
<keyword evidence="2" id="KW-0378">Hydrolase</keyword>
<dbReference type="InterPro" id="IPR015637">
    <property type="entry name" value="MUG/TDG"/>
</dbReference>
<dbReference type="OrthoDB" id="565731at2759"/>
<proteinExistence type="predicted"/>
<name>A0A642UVT9_9ASCO</name>
<keyword evidence="7" id="KW-1185">Reference proteome</keyword>
<dbReference type="Gene3D" id="3.40.470.10">
    <property type="entry name" value="Uracil-DNA glycosylase-like domain"/>
    <property type="match status" value="1"/>
</dbReference>
<dbReference type="GO" id="GO:0006285">
    <property type="term" value="P:base-excision repair, AP site formation"/>
    <property type="evidence" value="ECO:0007669"/>
    <property type="project" value="InterPro"/>
</dbReference>
<evidence type="ECO:0000256" key="1">
    <source>
        <dbReference type="ARBA" id="ARBA00022763"/>
    </source>
</evidence>
<dbReference type="AlphaFoldDB" id="A0A642UVT9"/>
<dbReference type="VEuPathDB" id="FungiDB:TRICI_005142"/>
<keyword evidence="3" id="KW-0234">DNA repair</keyword>
<evidence type="ECO:0000259" key="5">
    <source>
        <dbReference type="Pfam" id="PF03167"/>
    </source>
</evidence>
<dbReference type="EMBL" id="SWFS01000396">
    <property type="protein sequence ID" value="KAA8906477.1"/>
    <property type="molecule type" value="Genomic_DNA"/>
</dbReference>
<comment type="caution">
    <text evidence="6">The sequence shown here is derived from an EMBL/GenBank/DDBJ whole genome shotgun (WGS) entry which is preliminary data.</text>
</comment>
<dbReference type="PANTHER" id="PTHR12159">
    <property type="entry name" value="G/T AND G/U MISMATCH-SPECIFIC DNA GLYCOSYLASE"/>
    <property type="match status" value="1"/>
</dbReference>
<dbReference type="PANTHER" id="PTHR12159:SF9">
    <property type="entry name" value="G_T MISMATCH-SPECIFIC THYMINE DNA GLYCOSYLASE"/>
    <property type="match status" value="1"/>
</dbReference>
<accession>A0A642UVT9</accession>
<evidence type="ECO:0000256" key="3">
    <source>
        <dbReference type="ARBA" id="ARBA00023204"/>
    </source>
</evidence>
<feature type="region of interest" description="Disordered" evidence="4">
    <location>
        <begin position="1"/>
        <end position="69"/>
    </location>
</feature>
<feature type="domain" description="Uracil-DNA glycosylase-like" evidence="5">
    <location>
        <begin position="81"/>
        <end position="244"/>
    </location>
</feature>